<name>X1EZR1_9ZZZZ</name>
<protein>
    <submittedName>
        <fullName evidence="1">Uncharacterized protein</fullName>
    </submittedName>
</protein>
<reference evidence="1" key="1">
    <citation type="journal article" date="2014" name="Front. Microbiol.">
        <title>High frequency of phylogenetically diverse reductive dehalogenase-homologous genes in deep subseafloor sedimentary metagenomes.</title>
        <authorList>
            <person name="Kawai M."/>
            <person name="Futagami T."/>
            <person name="Toyoda A."/>
            <person name="Takaki Y."/>
            <person name="Nishi S."/>
            <person name="Hori S."/>
            <person name="Arai W."/>
            <person name="Tsubouchi T."/>
            <person name="Morono Y."/>
            <person name="Uchiyama I."/>
            <person name="Ito T."/>
            <person name="Fujiyama A."/>
            <person name="Inagaki F."/>
            <person name="Takami H."/>
        </authorList>
    </citation>
    <scope>NUCLEOTIDE SEQUENCE</scope>
    <source>
        <strain evidence="1">Expedition CK06-06</strain>
    </source>
</reference>
<organism evidence="1">
    <name type="scientific">marine sediment metagenome</name>
    <dbReference type="NCBI Taxonomy" id="412755"/>
    <lineage>
        <taxon>unclassified sequences</taxon>
        <taxon>metagenomes</taxon>
        <taxon>ecological metagenomes</taxon>
    </lineage>
</organism>
<dbReference type="EMBL" id="BARU01006873">
    <property type="protein sequence ID" value="GAH38112.1"/>
    <property type="molecule type" value="Genomic_DNA"/>
</dbReference>
<accession>X1EZR1</accession>
<comment type="caution">
    <text evidence="1">The sequence shown here is derived from an EMBL/GenBank/DDBJ whole genome shotgun (WGS) entry which is preliminary data.</text>
</comment>
<sequence length="87" mass="10350">MTIEWHQQEEIQAIDDYVEREFSECFRKHWNSAYKGCECNDDFKRSVAVFVDDYLEALNRLKEMAEALPEGRDRTIAVDDEEEDEVV</sequence>
<proteinExistence type="predicted"/>
<gene>
    <name evidence="1" type="ORF">S03H2_13545</name>
</gene>
<dbReference type="AlphaFoldDB" id="X1EZR1"/>
<evidence type="ECO:0000313" key="1">
    <source>
        <dbReference type="EMBL" id="GAH38112.1"/>
    </source>
</evidence>